<evidence type="ECO:0000313" key="10">
    <source>
        <dbReference type="Proteomes" id="UP000294752"/>
    </source>
</evidence>
<dbReference type="GO" id="GO:0015344">
    <property type="term" value="F:siderophore uptake transmembrane transporter activity"/>
    <property type="evidence" value="ECO:0007669"/>
    <property type="project" value="TreeGrafter"/>
</dbReference>
<dbReference type="Pfam" id="PF13620">
    <property type="entry name" value="CarboxypepD_reg"/>
    <property type="match status" value="1"/>
</dbReference>
<comment type="caution">
    <text evidence="9">The sequence shown here is derived from an EMBL/GenBank/DDBJ whole genome shotgun (WGS) entry which is preliminary data.</text>
</comment>
<evidence type="ECO:0000256" key="5">
    <source>
        <dbReference type="ARBA" id="ARBA00023136"/>
    </source>
</evidence>
<dbReference type="Pfam" id="PF25183">
    <property type="entry name" value="OMP_b-brl_4"/>
    <property type="match status" value="1"/>
</dbReference>
<dbReference type="InterPro" id="IPR039426">
    <property type="entry name" value="TonB-dep_rcpt-like"/>
</dbReference>
<evidence type="ECO:0000256" key="1">
    <source>
        <dbReference type="ARBA" id="ARBA00004571"/>
    </source>
</evidence>
<accession>A0A4R7DCU2</accession>
<proteinExistence type="predicted"/>
<dbReference type="GO" id="GO:0009279">
    <property type="term" value="C:cell outer membrane"/>
    <property type="evidence" value="ECO:0007669"/>
    <property type="project" value="UniProtKB-SubCell"/>
</dbReference>
<dbReference type="Proteomes" id="UP000294752">
    <property type="component" value="Unassembled WGS sequence"/>
</dbReference>
<keyword evidence="3" id="KW-1134">Transmembrane beta strand</keyword>
<evidence type="ECO:0000256" key="3">
    <source>
        <dbReference type="ARBA" id="ARBA00022452"/>
    </source>
</evidence>
<dbReference type="Gene3D" id="2.40.170.20">
    <property type="entry name" value="TonB-dependent receptor, beta-barrel domain"/>
    <property type="match status" value="1"/>
</dbReference>
<feature type="chain" id="PRO_5020962926" evidence="7">
    <location>
        <begin position="21"/>
        <end position="1129"/>
    </location>
</feature>
<keyword evidence="2" id="KW-0813">Transport</keyword>
<sequence length="1129" mass="124234">MKKSLLFFALVLASYGTIQAQVTTSSVTGVVTQSAGQATPGATIKATHTPSGTVYSSSTNESGRFNLANMRVGGPYRVEVTYIGQTPIIYDNIYLKLGEPFVLNADFGDQSAIGIDEVVVTGGRGTNTAKTGASTNVGIKQLQELPQINRSITDFTRLTPQANGTSFAGRDARYNNVQIDGANFNNGFGTDSNNPLPGGGSQPISLDAIEEITVNIAPYDITQSGFTGAGINAVTRSGTNRVEGSAYYFLQNQNLQGRRIDDVTLDKIDAAKKNFGFRLGGPIIKDKLFLFINAEREEATGANASGANLWRASENGVAVPEENIARTTRADLEAVRNHLINQWGYEPGRYEGYANEAKQSSTKFLARLDWNINDVHKLAVRYNQLVGNTMQVANANSGPFPRADFNNYARVGQNSITFENGNYGFKNVVRSLTAELNSNFSSRLSNQFLATYTRIQDTRTTPSNQLFPFVDIGDGTHTGVSSPHQNYMSFGTELFSFNNDVVNNNYSFINNLNLQADKHNFTFGAAFEIQNFGNSFVRSGTSYYRYASVEDFLTTGTPNEKAPIMFALTYPYDGQESYARINFGLASLYAQDRWTATDRLTLTYGVRAEMPIYMNKLTANPSIDALRLQDVNGMPTNYQSGLWPKSQLLISPRVGINYDVFGDRSLMLRGGTGFFSGRVPFVWLTNMPTGAGVLQNVVEPGGYANVQGWIGNVRFNPDRYYHLNNVPEGAEDVFIRTPRDGAPSTFSLVDRNFKMPMVWRTSVGADYKIPNTPVVLTGDFLYTRDINAVFQFGANLRPSNSFLNYGSSGEEGDFGDNRPYYPNGATAFNPAIGANSATVLTNTNVKGHALSATIGLTVPNYQGFSGSLFYTYSDSREVTGNSGSSGVSAWGASPVINSPNDQILHRSAFAIPHRVVANLSYRFEYANHLATTVGVFYNGSHQGRFSYTYSTDLNRDGQTNDLIYLPRQSSSLNFQDYTVTFKDAEGNNQSRTFTAAEQLAAFDKFVGDNGLESYRGQYLPRNGFLRPWLGRFDVRVSQDLFTNIGPRRHSIQLSADFINFGNFLNKSWGIQENLNTAQQLLGSVGNVGANGIPTFRMRSVNNELPTQPFQNASNLNTTWQMMFGIRYIF</sequence>
<feature type="signal peptide" evidence="7">
    <location>
        <begin position="1"/>
        <end position="20"/>
    </location>
</feature>
<protein>
    <submittedName>
        <fullName evidence="9">Carboxypeptidase family protein</fullName>
    </submittedName>
</protein>
<dbReference type="SUPFAM" id="SSF49452">
    <property type="entry name" value="Starch-binding domain-like"/>
    <property type="match status" value="1"/>
</dbReference>
<keyword evidence="9" id="KW-0121">Carboxypeptidase</keyword>
<keyword evidence="5" id="KW-0472">Membrane</keyword>
<evidence type="ECO:0000256" key="7">
    <source>
        <dbReference type="SAM" id="SignalP"/>
    </source>
</evidence>
<dbReference type="InterPro" id="IPR013784">
    <property type="entry name" value="Carb-bd-like_fold"/>
</dbReference>
<dbReference type="InterPro" id="IPR036942">
    <property type="entry name" value="Beta-barrel_TonB_sf"/>
</dbReference>
<dbReference type="PANTHER" id="PTHR30069:SF46">
    <property type="entry name" value="OAR PROTEIN"/>
    <property type="match status" value="1"/>
</dbReference>
<dbReference type="GO" id="GO:0044718">
    <property type="term" value="P:siderophore transmembrane transport"/>
    <property type="evidence" value="ECO:0007669"/>
    <property type="project" value="TreeGrafter"/>
</dbReference>
<dbReference type="PANTHER" id="PTHR30069">
    <property type="entry name" value="TONB-DEPENDENT OUTER MEMBRANE RECEPTOR"/>
    <property type="match status" value="1"/>
</dbReference>
<dbReference type="InterPro" id="IPR057601">
    <property type="entry name" value="Oar-like_b-barrel"/>
</dbReference>
<dbReference type="AlphaFoldDB" id="A0A4R7DCU2"/>
<keyword evidence="9" id="KW-0645">Protease</keyword>
<dbReference type="SUPFAM" id="SSF56935">
    <property type="entry name" value="Porins"/>
    <property type="match status" value="1"/>
</dbReference>
<dbReference type="OrthoDB" id="9768147at2"/>
<keyword evidence="6" id="KW-0998">Cell outer membrane</keyword>
<keyword evidence="10" id="KW-1185">Reference proteome</keyword>
<name>A0A4R7DCU2_9SPHI</name>
<keyword evidence="9" id="KW-0378">Hydrolase</keyword>
<dbReference type="EMBL" id="SNZV01000001">
    <property type="protein sequence ID" value="TDS17754.1"/>
    <property type="molecule type" value="Genomic_DNA"/>
</dbReference>
<comment type="subcellular location">
    <subcellularLocation>
        <location evidence="1">Cell outer membrane</location>
        <topology evidence="1">Multi-pass membrane protein</topology>
    </subcellularLocation>
</comment>
<keyword evidence="7" id="KW-0732">Signal</keyword>
<dbReference type="RefSeq" id="WP_133638921.1">
    <property type="nucleotide sequence ID" value="NZ_SNZV01000001.1"/>
</dbReference>
<evidence type="ECO:0000259" key="8">
    <source>
        <dbReference type="Pfam" id="PF25183"/>
    </source>
</evidence>
<evidence type="ECO:0000313" key="9">
    <source>
        <dbReference type="EMBL" id="TDS17754.1"/>
    </source>
</evidence>
<reference evidence="9 10" key="1">
    <citation type="submission" date="2019-03" db="EMBL/GenBank/DDBJ databases">
        <title>Genomic Encyclopedia of Type Strains, Phase III (KMG-III): the genomes of soil and plant-associated and newly described type strains.</title>
        <authorList>
            <person name="Whitman W."/>
        </authorList>
    </citation>
    <scope>NUCLEOTIDE SEQUENCE [LARGE SCALE GENOMIC DNA]</scope>
    <source>
        <strain evidence="9 10">CGMCC 1.12801</strain>
    </source>
</reference>
<evidence type="ECO:0000256" key="6">
    <source>
        <dbReference type="ARBA" id="ARBA00023237"/>
    </source>
</evidence>
<dbReference type="GO" id="GO:0030246">
    <property type="term" value="F:carbohydrate binding"/>
    <property type="evidence" value="ECO:0007669"/>
    <property type="project" value="InterPro"/>
</dbReference>
<organism evidence="9 10">
    <name type="scientific">Sphingobacterium paludis</name>
    <dbReference type="NCBI Taxonomy" id="1476465"/>
    <lineage>
        <taxon>Bacteria</taxon>
        <taxon>Pseudomonadati</taxon>
        <taxon>Bacteroidota</taxon>
        <taxon>Sphingobacteriia</taxon>
        <taxon>Sphingobacteriales</taxon>
        <taxon>Sphingobacteriaceae</taxon>
        <taxon>Sphingobacterium</taxon>
    </lineage>
</organism>
<evidence type="ECO:0000256" key="2">
    <source>
        <dbReference type="ARBA" id="ARBA00022448"/>
    </source>
</evidence>
<feature type="domain" description="TonB-dependent transporter Oar-like beta-barrel" evidence="8">
    <location>
        <begin position="234"/>
        <end position="1065"/>
    </location>
</feature>
<keyword evidence="4" id="KW-0812">Transmembrane</keyword>
<evidence type="ECO:0000256" key="4">
    <source>
        <dbReference type="ARBA" id="ARBA00022692"/>
    </source>
</evidence>
<gene>
    <name evidence="9" type="ORF">B0I21_101627</name>
</gene>
<dbReference type="GO" id="GO:0004180">
    <property type="term" value="F:carboxypeptidase activity"/>
    <property type="evidence" value="ECO:0007669"/>
    <property type="project" value="UniProtKB-KW"/>
</dbReference>